<evidence type="ECO:0000256" key="3">
    <source>
        <dbReference type="ARBA" id="ARBA00022723"/>
    </source>
</evidence>
<evidence type="ECO:0000256" key="1">
    <source>
        <dbReference type="ARBA" id="ARBA00001947"/>
    </source>
</evidence>
<dbReference type="GO" id="GO:0046872">
    <property type="term" value="F:metal ion binding"/>
    <property type="evidence" value="ECO:0007669"/>
    <property type="project" value="UniProtKB-KW"/>
</dbReference>
<organism evidence="8 9">
    <name type="scientific">Capronia epimyces CBS 606.96</name>
    <dbReference type="NCBI Taxonomy" id="1182542"/>
    <lineage>
        <taxon>Eukaryota</taxon>
        <taxon>Fungi</taxon>
        <taxon>Dikarya</taxon>
        <taxon>Ascomycota</taxon>
        <taxon>Pezizomycotina</taxon>
        <taxon>Eurotiomycetes</taxon>
        <taxon>Chaetothyriomycetidae</taxon>
        <taxon>Chaetothyriales</taxon>
        <taxon>Herpotrichiellaceae</taxon>
        <taxon>Capronia</taxon>
    </lineage>
</organism>
<proteinExistence type="inferred from homology"/>
<name>W9XPZ3_9EURO</name>
<evidence type="ECO:0000256" key="6">
    <source>
        <dbReference type="ARBA" id="ARBA00023027"/>
    </source>
</evidence>
<keyword evidence="3" id="KW-0479">Metal-binding</keyword>
<dbReference type="Gene3D" id="3.40.50.720">
    <property type="entry name" value="NAD(P)-binding Rossmann-like Domain"/>
    <property type="match status" value="1"/>
</dbReference>
<accession>W9XPZ3</accession>
<dbReference type="InterPro" id="IPR013154">
    <property type="entry name" value="ADH-like_N"/>
</dbReference>
<dbReference type="eggNOG" id="KOG0023">
    <property type="taxonomic scope" value="Eukaryota"/>
</dbReference>
<keyword evidence="5" id="KW-0560">Oxidoreductase</keyword>
<evidence type="ECO:0000313" key="8">
    <source>
        <dbReference type="EMBL" id="EXJ79051.1"/>
    </source>
</evidence>
<dbReference type="InterPro" id="IPR020843">
    <property type="entry name" value="ER"/>
</dbReference>
<feature type="domain" description="Enoyl reductase (ER)" evidence="7">
    <location>
        <begin position="19"/>
        <end position="364"/>
    </location>
</feature>
<dbReference type="PANTHER" id="PTHR42940">
    <property type="entry name" value="ALCOHOL DEHYDROGENASE 1-RELATED"/>
    <property type="match status" value="1"/>
</dbReference>
<dbReference type="Gene3D" id="3.90.180.10">
    <property type="entry name" value="Medium-chain alcohol dehydrogenases, catalytic domain"/>
    <property type="match status" value="1"/>
</dbReference>
<dbReference type="SMART" id="SM00829">
    <property type="entry name" value="PKS_ER"/>
    <property type="match status" value="1"/>
</dbReference>
<keyword evidence="9" id="KW-1185">Reference proteome</keyword>
<comment type="cofactor">
    <cofactor evidence="1">
        <name>Zn(2+)</name>
        <dbReference type="ChEBI" id="CHEBI:29105"/>
    </cofactor>
</comment>
<dbReference type="Proteomes" id="UP000019478">
    <property type="component" value="Unassembled WGS sequence"/>
</dbReference>
<dbReference type="GO" id="GO:0004022">
    <property type="term" value="F:alcohol dehydrogenase (NAD+) activity"/>
    <property type="evidence" value="ECO:0007669"/>
    <property type="project" value="TreeGrafter"/>
</dbReference>
<dbReference type="GeneID" id="19172639"/>
<dbReference type="OrthoDB" id="1879366at2759"/>
<evidence type="ECO:0000256" key="4">
    <source>
        <dbReference type="ARBA" id="ARBA00022833"/>
    </source>
</evidence>
<dbReference type="InterPro" id="IPR036291">
    <property type="entry name" value="NAD(P)-bd_dom_sf"/>
</dbReference>
<dbReference type="PANTHER" id="PTHR42940:SF5">
    <property type="entry name" value="ALCOHOL DEHYDROGENASE 2"/>
    <property type="match status" value="1"/>
</dbReference>
<gene>
    <name evidence="8" type="ORF">A1O3_08552</name>
</gene>
<evidence type="ECO:0000313" key="9">
    <source>
        <dbReference type="Proteomes" id="UP000019478"/>
    </source>
</evidence>
<dbReference type="GO" id="GO:0005737">
    <property type="term" value="C:cytoplasm"/>
    <property type="evidence" value="ECO:0007669"/>
    <property type="project" value="TreeGrafter"/>
</dbReference>
<dbReference type="SUPFAM" id="SSF51735">
    <property type="entry name" value="NAD(P)-binding Rossmann-fold domains"/>
    <property type="match status" value="1"/>
</dbReference>
<sequence length="368" mass="38242">MASVQVPSRHKAVVYDNPGTVSTKVVEIDTPKPGVGEVLINLTHSGCCHSDFGVMTNAWSTLPFPTQKDQVGGHEGVGKIVALGPGTENSGLKTGDRVGIKWVASACGICVPCLEGADANCISVKISGYYTPGTFQQYALAPAHYVTPIPDGVPSDVAAPLMCGGITVFSALSKSGAKPGDWVVIPGSGGGLGHLALQIGARGMGFRMIGIDMGEKETLSRDCGAEVFIDLSRYSRDDEGTNKLVDDVKAATGGLGAAAVVVCTASNAAYAQALRFLKFRGTLVCVGVPEGSPVPIATANPGTLLTQELRIVGSAVGNRKDAIDTMAMAARGILKTHFELQPMDKLTEVFERMQQGKLQGRVVLDLSG</sequence>
<dbReference type="HOGENOM" id="CLU_026673_20_1_1"/>
<dbReference type="FunFam" id="3.40.50.720:FF:000039">
    <property type="entry name" value="Alcohol dehydrogenase AdhP"/>
    <property type="match status" value="1"/>
</dbReference>
<evidence type="ECO:0000256" key="2">
    <source>
        <dbReference type="ARBA" id="ARBA00008072"/>
    </source>
</evidence>
<reference evidence="8 9" key="1">
    <citation type="submission" date="2013-03" db="EMBL/GenBank/DDBJ databases">
        <title>The Genome Sequence of Capronia epimyces CBS 606.96.</title>
        <authorList>
            <consortium name="The Broad Institute Genomics Platform"/>
            <person name="Cuomo C."/>
            <person name="de Hoog S."/>
            <person name="Gorbushina A."/>
            <person name="Walker B."/>
            <person name="Young S.K."/>
            <person name="Zeng Q."/>
            <person name="Gargeya S."/>
            <person name="Fitzgerald M."/>
            <person name="Haas B."/>
            <person name="Abouelleil A."/>
            <person name="Allen A.W."/>
            <person name="Alvarado L."/>
            <person name="Arachchi H.M."/>
            <person name="Berlin A.M."/>
            <person name="Chapman S.B."/>
            <person name="Gainer-Dewar J."/>
            <person name="Goldberg J."/>
            <person name="Griggs A."/>
            <person name="Gujja S."/>
            <person name="Hansen M."/>
            <person name="Howarth C."/>
            <person name="Imamovic A."/>
            <person name="Ireland A."/>
            <person name="Larimer J."/>
            <person name="McCowan C."/>
            <person name="Murphy C."/>
            <person name="Pearson M."/>
            <person name="Poon T.W."/>
            <person name="Priest M."/>
            <person name="Roberts A."/>
            <person name="Saif S."/>
            <person name="Shea T."/>
            <person name="Sisk P."/>
            <person name="Sykes S."/>
            <person name="Wortman J."/>
            <person name="Nusbaum C."/>
            <person name="Birren B."/>
        </authorList>
    </citation>
    <scope>NUCLEOTIDE SEQUENCE [LARGE SCALE GENOMIC DNA]</scope>
    <source>
        <strain evidence="8 9">CBS 606.96</strain>
    </source>
</reference>
<keyword evidence="4" id="KW-0862">Zinc</keyword>
<dbReference type="STRING" id="1182542.W9XPZ3"/>
<comment type="caution">
    <text evidence="8">The sequence shown here is derived from an EMBL/GenBank/DDBJ whole genome shotgun (WGS) entry which is preliminary data.</text>
</comment>
<dbReference type="AlphaFoldDB" id="W9XPZ3"/>
<comment type="similarity">
    <text evidence="2">Belongs to the zinc-containing alcohol dehydrogenase family.</text>
</comment>
<dbReference type="InterPro" id="IPR011032">
    <property type="entry name" value="GroES-like_sf"/>
</dbReference>
<dbReference type="EMBL" id="AMGY01000008">
    <property type="protein sequence ID" value="EXJ79051.1"/>
    <property type="molecule type" value="Genomic_DNA"/>
</dbReference>
<protein>
    <submittedName>
        <fullName evidence="8">Alcohol dehydrogenase</fullName>
    </submittedName>
</protein>
<dbReference type="SUPFAM" id="SSF50129">
    <property type="entry name" value="GroES-like"/>
    <property type="match status" value="1"/>
</dbReference>
<dbReference type="InterPro" id="IPR013149">
    <property type="entry name" value="ADH-like_C"/>
</dbReference>
<evidence type="ECO:0000259" key="7">
    <source>
        <dbReference type="SMART" id="SM00829"/>
    </source>
</evidence>
<dbReference type="CDD" id="cd08297">
    <property type="entry name" value="CAD3"/>
    <property type="match status" value="1"/>
</dbReference>
<evidence type="ECO:0000256" key="5">
    <source>
        <dbReference type="ARBA" id="ARBA00023002"/>
    </source>
</evidence>
<dbReference type="Pfam" id="PF00107">
    <property type="entry name" value="ADH_zinc_N"/>
    <property type="match status" value="1"/>
</dbReference>
<dbReference type="RefSeq" id="XP_007736839.1">
    <property type="nucleotide sequence ID" value="XM_007738649.1"/>
</dbReference>
<dbReference type="Pfam" id="PF08240">
    <property type="entry name" value="ADH_N"/>
    <property type="match status" value="1"/>
</dbReference>
<keyword evidence="6" id="KW-0520">NAD</keyword>